<dbReference type="OrthoDB" id="9808013at2"/>
<keyword evidence="3" id="KW-1185">Reference proteome</keyword>
<gene>
    <name evidence="2" type="ORF">SKP52_06990</name>
</gene>
<accession>A0A0A7PE77</accession>
<dbReference type="HOGENOM" id="CLU_037682_0_0_5"/>
<evidence type="ECO:0000313" key="2">
    <source>
        <dbReference type="EMBL" id="AJA08320.1"/>
    </source>
</evidence>
<reference evidence="2 3" key="1">
    <citation type="journal article" date="2015" name="Int. J. Syst. Evol. Microbiol.">
        <title>Description of Sphingopyxis fribergensis sp. nov. - a soil bacterium with the ability to degrade styrene and phenylacetic acid.</title>
        <authorList>
            <person name="Oelschlagel M."/>
            <person name="Ruckert C."/>
            <person name="Kalinowski J."/>
            <person name="Schmidt G."/>
            <person name="Schlomann M."/>
            <person name="Tischler D."/>
        </authorList>
    </citation>
    <scope>NUCLEOTIDE SEQUENCE [LARGE SCALE GENOMIC DNA]</scope>
    <source>
        <strain evidence="2 3">Kp5.2</strain>
    </source>
</reference>
<dbReference type="Gene3D" id="3.75.10.10">
    <property type="entry name" value="L-arginine/glycine Amidinotransferase, Chain A"/>
    <property type="match status" value="1"/>
</dbReference>
<dbReference type="GO" id="GO:0047632">
    <property type="term" value="F:agmatine deiminase activity"/>
    <property type="evidence" value="ECO:0007669"/>
    <property type="project" value="TreeGrafter"/>
</dbReference>
<dbReference type="GO" id="GO:0009446">
    <property type="term" value="P:putrescine biosynthetic process"/>
    <property type="evidence" value="ECO:0007669"/>
    <property type="project" value="InterPro"/>
</dbReference>
<organism evidence="2 3">
    <name type="scientific">Sphingopyxis fribergensis</name>
    <dbReference type="NCBI Taxonomy" id="1515612"/>
    <lineage>
        <taxon>Bacteria</taxon>
        <taxon>Pseudomonadati</taxon>
        <taxon>Pseudomonadota</taxon>
        <taxon>Alphaproteobacteria</taxon>
        <taxon>Sphingomonadales</taxon>
        <taxon>Sphingomonadaceae</taxon>
        <taxon>Sphingopyxis</taxon>
    </lineage>
</organism>
<keyword evidence="1" id="KW-0378">Hydrolase</keyword>
<dbReference type="Proteomes" id="UP000030907">
    <property type="component" value="Chromosome"/>
</dbReference>
<dbReference type="SUPFAM" id="SSF55909">
    <property type="entry name" value="Pentein"/>
    <property type="match status" value="1"/>
</dbReference>
<protein>
    <submittedName>
        <fullName evidence="2">Peptidyl-arginine deiminase</fullName>
    </submittedName>
</protein>
<dbReference type="GO" id="GO:0004668">
    <property type="term" value="F:protein-arginine deiminase activity"/>
    <property type="evidence" value="ECO:0007669"/>
    <property type="project" value="InterPro"/>
</dbReference>
<proteinExistence type="predicted"/>
<evidence type="ECO:0000256" key="1">
    <source>
        <dbReference type="ARBA" id="ARBA00022801"/>
    </source>
</evidence>
<dbReference type="AlphaFoldDB" id="A0A0A7PE77"/>
<dbReference type="InterPro" id="IPR007466">
    <property type="entry name" value="Peptidyl-Arg-deiminase_porph"/>
</dbReference>
<dbReference type="PANTHER" id="PTHR31377">
    <property type="entry name" value="AGMATINE DEIMINASE-RELATED"/>
    <property type="match status" value="1"/>
</dbReference>
<dbReference type="STRING" id="1515612.SKP52_06990"/>
<name>A0A0A7PE77_9SPHN</name>
<sequence length="327" mass="34536">MTLKMPAEWAPHDAVWIGFPHLAEEWAGAIDEGRRDVAAFANAVHDGGRGEEVRLVVNDARQADTAAALVDPGVRILIQPLGDIWLRDTGPIIAGTGAARRARNFEFNWWGEKFVMPGDQEVGAALAAGSGLPVDDQDWVLEGGGIDVDGTGLCVTTEECLLNTNRNPTLTREDIAVRLHQSLGIDRLLWLGNGLVGDHTDGHVDNLARFVGEGRLALPVATGNDDPNAHVYADARARTAAFGGVEIVDLPSPGRVEVGGEIAAASYMNFYIGNSVVVVPTYGVANDKAAVDTLAALFPDRRAVGVPARGIIVGGGSFHCSSQQLPA</sequence>
<dbReference type="Pfam" id="PF04371">
    <property type="entry name" value="PAD_porph"/>
    <property type="match status" value="1"/>
</dbReference>
<dbReference type="EMBL" id="CP009122">
    <property type="protein sequence ID" value="AJA08320.1"/>
    <property type="molecule type" value="Genomic_DNA"/>
</dbReference>
<dbReference type="KEGG" id="sphk:SKP52_06990"/>
<dbReference type="PANTHER" id="PTHR31377:SF0">
    <property type="entry name" value="AGMATINE DEIMINASE-RELATED"/>
    <property type="match status" value="1"/>
</dbReference>
<dbReference type="RefSeq" id="WP_039573195.1">
    <property type="nucleotide sequence ID" value="NZ_CP009122.1"/>
</dbReference>
<evidence type="ECO:0000313" key="3">
    <source>
        <dbReference type="Proteomes" id="UP000030907"/>
    </source>
</evidence>